<dbReference type="Proteomes" id="UP001209803">
    <property type="component" value="Chromosome"/>
</dbReference>
<dbReference type="RefSeq" id="WP_265684485.1">
    <property type="nucleotide sequence ID" value="NZ_CP120863.1"/>
</dbReference>
<accession>A0ABY8FFB5</accession>
<dbReference type="InterPro" id="IPR000524">
    <property type="entry name" value="Tscrpt_reg_HTH_GntR"/>
</dbReference>
<dbReference type="Gene3D" id="1.20.120.530">
    <property type="entry name" value="GntR ligand-binding domain-like"/>
    <property type="match status" value="1"/>
</dbReference>
<dbReference type="SUPFAM" id="SSF48008">
    <property type="entry name" value="GntR ligand-binding domain-like"/>
    <property type="match status" value="1"/>
</dbReference>
<dbReference type="PROSITE" id="PS50949">
    <property type="entry name" value="HTH_GNTR"/>
    <property type="match status" value="1"/>
</dbReference>
<keyword evidence="3" id="KW-0804">Transcription</keyword>
<organism evidence="5 6">
    <name type="scientific">Roseibium porphyridii</name>
    <dbReference type="NCBI Taxonomy" id="2866279"/>
    <lineage>
        <taxon>Bacteria</taxon>
        <taxon>Pseudomonadati</taxon>
        <taxon>Pseudomonadota</taxon>
        <taxon>Alphaproteobacteria</taxon>
        <taxon>Hyphomicrobiales</taxon>
        <taxon>Stappiaceae</taxon>
        <taxon>Roseibium</taxon>
    </lineage>
</organism>
<evidence type="ECO:0000313" key="6">
    <source>
        <dbReference type="Proteomes" id="UP001209803"/>
    </source>
</evidence>
<dbReference type="InterPro" id="IPR036388">
    <property type="entry name" value="WH-like_DNA-bd_sf"/>
</dbReference>
<dbReference type="InterPro" id="IPR008920">
    <property type="entry name" value="TF_FadR/GntR_C"/>
</dbReference>
<dbReference type="Pfam" id="PF00392">
    <property type="entry name" value="GntR"/>
    <property type="match status" value="1"/>
</dbReference>
<evidence type="ECO:0000313" key="5">
    <source>
        <dbReference type="EMBL" id="WFE91940.1"/>
    </source>
</evidence>
<keyword evidence="1" id="KW-0805">Transcription regulation</keyword>
<dbReference type="InterPro" id="IPR036390">
    <property type="entry name" value="WH_DNA-bd_sf"/>
</dbReference>
<dbReference type="Pfam" id="PF07729">
    <property type="entry name" value="FCD"/>
    <property type="match status" value="1"/>
</dbReference>
<proteinExistence type="predicted"/>
<dbReference type="SUPFAM" id="SSF46785">
    <property type="entry name" value="Winged helix' DNA-binding domain"/>
    <property type="match status" value="1"/>
</dbReference>
<dbReference type="PANTHER" id="PTHR43537">
    <property type="entry name" value="TRANSCRIPTIONAL REGULATOR, GNTR FAMILY"/>
    <property type="match status" value="1"/>
</dbReference>
<feature type="domain" description="HTH gntR-type" evidence="4">
    <location>
        <begin position="5"/>
        <end position="72"/>
    </location>
</feature>
<name>A0ABY8FFB5_9HYPH</name>
<evidence type="ECO:0000256" key="2">
    <source>
        <dbReference type="ARBA" id="ARBA00023125"/>
    </source>
</evidence>
<dbReference type="Gene3D" id="1.10.10.10">
    <property type="entry name" value="Winged helix-like DNA-binding domain superfamily/Winged helix DNA-binding domain"/>
    <property type="match status" value="1"/>
</dbReference>
<evidence type="ECO:0000256" key="1">
    <source>
        <dbReference type="ARBA" id="ARBA00023015"/>
    </source>
</evidence>
<gene>
    <name evidence="5" type="ORF">K1718_11425</name>
</gene>
<dbReference type="SMART" id="SM00345">
    <property type="entry name" value="HTH_GNTR"/>
    <property type="match status" value="1"/>
</dbReference>
<protein>
    <submittedName>
        <fullName evidence="5">FCD domain-containing protein</fullName>
    </submittedName>
</protein>
<dbReference type="EMBL" id="CP120863">
    <property type="protein sequence ID" value="WFE91940.1"/>
    <property type="molecule type" value="Genomic_DNA"/>
</dbReference>
<dbReference type="SMART" id="SM00895">
    <property type="entry name" value="FCD"/>
    <property type="match status" value="1"/>
</dbReference>
<keyword evidence="2" id="KW-0238">DNA-binding</keyword>
<reference evidence="5 6" key="1">
    <citation type="submission" date="2023-03" db="EMBL/GenBank/DDBJ databases">
        <title>Roseibium porphyridii sp. nov. and Roseibium rhodosorbium sp. nov. isolated from marine algae, Porphyridium cruentum and Rhodosorus marinus, respectively.</title>
        <authorList>
            <person name="Lee M.W."/>
            <person name="Choi B.J."/>
            <person name="Lee J.K."/>
            <person name="Choi D.G."/>
            <person name="Baek J.H."/>
            <person name="Bayburt H."/>
            <person name="Kim J.M."/>
            <person name="Han D.M."/>
            <person name="Kim K.H."/>
            <person name="Jeon C.O."/>
        </authorList>
    </citation>
    <scope>NUCLEOTIDE SEQUENCE [LARGE SCALE GENOMIC DNA]</scope>
    <source>
        <strain evidence="5 6">KMA01</strain>
    </source>
</reference>
<dbReference type="PANTHER" id="PTHR43537:SF20">
    <property type="entry name" value="HTH-TYPE TRANSCRIPTIONAL REPRESSOR GLAR"/>
    <property type="match status" value="1"/>
</dbReference>
<keyword evidence="6" id="KW-1185">Reference proteome</keyword>
<dbReference type="InterPro" id="IPR011711">
    <property type="entry name" value="GntR_C"/>
</dbReference>
<evidence type="ECO:0000259" key="4">
    <source>
        <dbReference type="PROSITE" id="PS50949"/>
    </source>
</evidence>
<sequence>MQKQGSVIAALSNQLRLDISLGVIQPGVKLNIEGLKRTYSVSHPSVREALSLLVGEGYVSFEESKGFRVLNPSRDELQDSIRVRAELEVLALEWAIKRSTVDWRSEVVATHYALSEVERQMPTDPINAALEWDERNKTFHMAIAGNCGSPKLIELISVQYDQSRRYRLMAHANDRSEVSRRRWVEKSANEHNELKDAVLSGDTKTGQNLLRGHITKAALHVISDARLADEA</sequence>
<evidence type="ECO:0000256" key="3">
    <source>
        <dbReference type="ARBA" id="ARBA00023163"/>
    </source>
</evidence>